<evidence type="ECO:0000256" key="1">
    <source>
        <dbReference type="ARBA" id="ARBA00004498"/>
    </source>
</evidence>
<dbReference type="InterPro" id="IPR036465">
    <property type="entry name" value="vWFA_dom_sf"/>
</dbReference>
<keyword evidence="9" id="KW-0379">Hydroxylation</keyword>
<reference evidence="16" key="1">
    <citation type="submission" date="2025-08" db="UniProtKB">
        <authorList>
            <consortium name="Ensembl"/>
        </authorList>
    </citation>
    <scope>IDENTIFICATION</scope>
</reference>
<feature type="domain" description="VWFA" evidence="15">
    <location>
        <begin position="45"/>
        <end position="233"/>
    </location>
</feature>
<dbReference type="InterPro" id="IPR052229">
    <property type="entry name" value="Collagen-VI/PIF"/>
</dbReference>
<evidence type="ECO:0000256" key="10">
    <source>
        <dbReference type="ARBA" id="ARBA00043858"/>
    </source>
</evidence>
<dbReference type="CDD" id="cd01450">
    <property type="entry name" value="vWFA_subfamily_ECM"/>
    <property type="match status" value="1"/>
</dbReference>
<evidence type="ECO:0000256" key="5">
    <source>
        <dbReference type="ARBA" id="ARBA00022737"/>
    </source>
</evidence>
<accession>A0A8D0MBY6</accession>
<dbReference type="FunFam" id="3.40.50.410:FF:000026">
    <property type="entry name" value="Collagen, type VI, alpha 1"/>
    <property type="match status" value="1"/>
</dbReference>
<feature type="compositionally biased region" description="Low complexity" evidence="13">
    <location>
        <begin position="427"/>
        <end position="436"/>
    </location>
</feature>
<feature type="region of interest" description="Disordered" evidence="13">
    <location>
        <begin position="294"/>
        <end position="534"/>
    </location>
</feature>
<dbReference type="GO" id="GO:0007155">
    <property type="term" value="P:cell adhesion"/>
    <property type="evidence" value="ECO:0007669"/>
    <property type="project" value="UniProtKB-KW"/>
</dbReference>
<dbReference type="Pfam" id="PF00092">
    <property type="entry name" value="VWA"/>
    <property type="match status" value="3"/>
</dbReference>
<evidence type="ECO:0000256" key="4">
    <source>
        <dbReference type="ARBA" id="ARBA00022729"/>
    </source>
</evidence>
<comment type="similarity">
    <text evidence="11">Belongs to the type VI collagen family.</text>
</comment>
<evidence type="ECO:0000313" key="17">
    <source>
        <dbReference type="Proteomes" id="UP000694726"/>
    </source>
</evidence>
<keyword evidence="2" id="KW-0964">Secreted</keyword>
<evidence type="ECO:0000256" key="9">
    <source>
        <dbReference type="ARBA" id="ARBA00023278"/>
    </source>
</evidence>
<evidence type="ECO:0000256" key="2">
    <source>
        <dbReference type="ARBA" id="ARBA00022525"/>
    </source>
</evidence>
<feature type="compositionally biased region" description="Polar residues" evidence="13">
    <location>
        <begin position="344"/>
        <end position="362"/>
    </location>
</feature>
<evidence type="ECO:0000313" key="16">
    <source>
        <dbReference type="Ensembl" id="ENSSSCP00015000991.1"/>
    </source>
</evidence>
<evidence type="ECO:0000256" key="7">
    <source>
        <dbReference type="ARBA" id="ARBA00023119"/>
    </source>
</evidence>
<feature type="domain" description="VWFA" evidence="15">
    <location>
        <begin position="568"/>
        <end position="750"/>
    </location>
</feature>
<evidence type="ECO:0000256" key="14">
    <source>
        <dbReference type="SAM" id="SignalP"/>
    </source>
</evidence>
<feature type="compositionally biased region" description="Gly residues" evidence="13">
    <location>
        <begin position="479"/>
        <end position="489"/>
    </location>
</feature>
<evidence type="ECO:0000256" key="12">
    <source>
        <dbReference type="ARBA" id="ARBA00070549"/>
    </source>
</evidence>
<evidence type="ECO:0000256" key="13">
    <source>
        <dbReference type="SAM" id="MobiDB-lite"/>
    </source>
</evidence>
<dbReference type="Gene3D" id="3.40.50.410">
    <property type="entry name" value="von Willebrand factor, type A domain"/>
    <property type="match status" value="3"/>
</dbReference>
<dbReference type="Proteomes" id="UP000694726">
    <property type="component" value="Unplaced"/>
</dbReference>
<evidence type="ECO:0000256" key="8">
    <source>
        <dbReference type="ARBA" id="ARBA00023180"/>
    </source>
</evidence>
<sequence length="945" mass="101461">MLHSPCSALLLWGLLGAVHAQQQEVIAPGTSDRNSCPEKADCPIHVYFVLDTSESVTMQSPTDSLLSHMQQFVLQFISQLQDELYLDQVALSWRYGGLHFSDLVEVFSPPGSDRASFTKSLQSISSFRRGTFTDCMLSNMTQEVRRHVGKVKVNFAVVITDGHVTGSPCGGIKLQAERAREEGIRLFAVPPNLQLNEQGLRDIASTPHELYRNNYATMRSDSTEIDQDTINRIIKVMKHEAYGECYKVSCLEIPGPPGPKGYRGQKGAKGNMGEPGEPGQKGRQVTLMHFLPPLLPQGKLGRIGPPGCKGDPGDRGPDGYVGEAGSPGERGDQGAKVDGLPHSGQGSPSGAVSSPQGYQGNNGSPGSPGVKGAKGGPGPRGPKGEPAGPRVPRKPNAPSPMCPRLTGPLFPQGDPGPEGPRGLAGEVGSKGAKVSGAAGGHHGGPWLEGLHREPPCALLPSPPGPLSSQGDRGLPGPRGPQGGGRGDFGSKGRPGTKGQKGEPVSSPCPIAPSPRAGPGAGPSQGIPFPSPPTPAGLQECDVMTYVRETCGCCGELRPPHGGRTGPLSESIGYTNFTLEKNFVINVVNRLGAIAKDPKSETGTRVGVVQYSHEGTFEAIQLDDERIDSLSSFKEAVKNLEWIAGGTWTPSALKFAYNKLIKESRRQKTRVFAVVITDGRHDPRDDDLNLRALCNHDVTVTAIGIGDMFHEKHESENLYSIACDKPQQVRNMTLFSDLVAEKFIDDMEDVLCPDPQIVCPDLPCQTELYVAQCTQRPVDIVFLLDGSERLGEQNFHKAQRFVEDVSRRLTLARRDDDPLNARVALLQFGGPREHSRYLNSFSHVGTGIVHAINQVVLGAPAGARRHAELAFVFLTDGITGNESLEEAVHSMRKQNVVPTVVAVGSDVDADVLSKISLGDEAAVFREKDYDSLVQPGFFDRFIRWIC</sequence>
<dbReference type="PANTHER" id="PTHR22588">
    <property type="entry name" value="VWFA DOMAIN-CONTAINING PROTEIN"/>
    <property type="match status" value="1"/>
</dbReference>
<feature type="signal peptide" evidence="14">
    <location>
        <begin position="1"/>
        <end position="20"/>
    </location>
</feature>
<dbReference type="FunFam" id="3.40.50.410:FF:000027">
    <property type="entry name" value="collagen alpha-2(VI) chain isoform X1"/>
    <property type="match status" value="1"/>
</dbReference>
<dbReference type="CDD" id="cd01480">
    <property type="entry name" value="vWA_collagen_alpha_1-VI-type"/>
    <property type="match status" value="1"/>
</dbReference>
<keyword evidence="7" id="KW-0176">Collagen</keyword>
<evidence type="ECO:0000256" key="3">
    <source>
        <dbReference type="ARBA" id="ARBA00022530"/>
    </source>
</evidence>
<dbReference type="GO" id="GO:0005581">
    <property type="term" value="C:collagen trimer"/>
    <property type="evidence" value="ECO:0007669"/>
    <property type="project" value="UniProtKB-KW"/>
</dbReference>
<keyword evidence="8" id="KW-0325">Glycoprotein</keyword>
<dbReference type="AlphaFoldDB" id="A0A8D0MBY6"/>
<dbReference type="Ensembl" id="ENSSSCT00015003051.1">
    <property type="protein sequence ID" value="ENSSSCP00015000991.1"/>
    <property type="gene ID" value="ENSSSCG00015002342.1"/>
</dbReference>
<keyword evidence="3" id="KW-0272">Extracellular matrix</keyword>
<organism evidence="16 17">
    <name type="scientific">Sus scrofa</name>
    <name type="common">Pig</name>
    <dbReference type="NCBI Taxonomy" id="9823"/>
    <lineage>
        <taxon>Eukaryota</taxon>
        <taxon>Metazoa</taxon>
        <taxon>Chordata</taxon>
        <taxon>Craniata</taxon>
        <taxon>Vertebrata</taxon>
        <taxon>Euteleostomi</taxon>
        <taxon>Mammalia</taxon>
        <taxon>Eutheria</taxon>
        <taxon>Laurasiatheria</taxon>
        <taxon>Artiodactyla</taxon>
        <taxon>Suina</taxon>
        <taxon>Suidae</taxon>
        <taxon>Sus</taxon>
    </lineage>
</organism>
<dbReference type="SUPFAM" id="SSF53300">
    <property type="entry name" value="vWA-like"/>
    <property type="match status" value="3"/>
</dbReference>
<comment type="function">
    <text evidence="10">Collagen VI acts as a cell-binding protein.</text>
</comment>
<evidence type="ECO:0000256" key="11">
    <source>
        <dbReference type="ARBA" id="ARBA00044000"/>
    </source>
</evidence>
<dbReference type="SMART" id="SM00327">
    <property type="entry name" value="VWA"/>
    <property type="match status" value="3"/>
</dbReference>
<feature type="domain" description="VWFA" evidence="15">
    <location>
        <begin position="778"/>
        <end position="940"/>
    </location>
</feature>
<protein>
    <recommendedName>
        <fullName evidence="12">Collagen alpha-2(VI) chain</fullName>
    </recommendedName>
</protein>
<comment type="subcellular location">
    <subcellularLocation>
        <location evidence="1">Secreted</location>
        <location evidence="1">Extracellular space</location>
        <location evidence="1">Extracellular matrix</location>
    </subcellularLocation>
</comment>
<dbReference type="PANTHER" id="PTHR22588:SF15">
    <property type="entry name" value="VWFA DOMAIN-CONTAINING PROTEIN"/>
    <property type="match status" value="1"/>
</dbReference>
<feature type="chain" id="PRO_5034546704" description="Collagen alpha-2(VI) chain" evidence="14">
    <location>
        <begin position="21"/>
        <end position="945"/>
    </location>
</feature>
<evidence type="ECO:0000256" key="6">
    <source>
        <dbReference type="ARBA" id="ARBA00022889"/>
    </source>
</evidence>
<keyword evidence="4 14" id="KW-0732">Signal</keyword>
<feature type="compositionally biased region" description="Low complexity" evidence="13">
    <location>
        <begin position="466"/>
        <end position="475"/>
    </location>
</feature>
<evidence type="ECO:0000259" key="15">
    <source>
        <dbReference type="PROSITE" id="PS50234"/>
    </source>
</evidence>
<dbReference type="InterPro" id="IPR002035">
    <property type="entry name" value="VWF_A"/>
</dbReference>
<name>A0A8D0MBY6_PIG</name>
<keyword evidence="6" id="KW-0130">Cell adhesion</keyword>
<keyword evidence="5" id="KW-0677">Repeat</keyword>
<dbReference type="PROSITE" id="PS50234">
    <property type="entry name" value="VWFA"/>
    <property type="match status" value="3"/>
</dbReference>
<feature type="region of interest" description="Disordered" evidence="13">
    <location>
        <begin position="256"/>
        <end position="282"/>
    </location>
</feature>
<proteinExistence type="inferred from homology"/>
<dbReference type="PRINTS" id="PR00453">
    <property type="entry name" value="VWFADOMAIN"/>
</dbReference>
<dbReference type="FunFam" id="3.40.50.410:FF:000052">
    <property type="entry name" value="collagen alpha-2(VI) chain isoform X1"/>
    <property type="match status" value="1"/>
</dbReference>